<evidence type="ECO:0000313" key="2">
    <source>
        <dbReference type="Proteomes" id="UP000814033"/>
    </source>
</evidence>
<evidence type="ECO:0000313" key="1">
    <source>
        <dbReference type="EMBL" id="KAI0053626.1"/>
    </source>
</evidence>
<keyword evidence="2" id="KW-1185">Reference proteome</keyword>
<gene>
    <name evidence="1" type="ORF">FA95DRAFT_1600772</name>
</gene>
<dbReference type="EMBL" id="MU275839">
    <property type="protein sequence ID" value="KAI0053626.1"/>
    <property type="molecule type" value="Genomic_DNA"/>
</dbReference>
<name>A0ACB8SCD2_9AGAM</name>
<comment type="caution">
    <text evidence="1">The sequence shown here is derived from an EMBL/GenBank/DDBJ whole genome shotgun (WGS) entry which is preliminary data.</text>
</comment>
<reference evidence="1" key="2">
    <citation type="journal article" date="2022" name="New Phytol.">
        <title>Evolutionary transition to the ectomycorrhizal habit in the genomes of a hyperdiverse lineage of mushroom-forming fungi.</title>
        <authorList>
            <person name="Looney B."/>
            <person name="Miyauchi S."/>
            <person name="Morin E."/>
            <person name="Drula E."/>
            <person name="Courty P.E."/>
            <person name="Kohler A."/>
            <person name="Kuo A."/>
            <person name="LaButti K."/>
            <person name="Pangilinan J."/>
            <person name="Lipzen A."/>
            <person name="Riley R."/>
            <person name="Andreopoulos W."/>
            <person name="He G."/>
            <person name="Johnson J."/>
            <person name="Nolan M."/>
            <person name="Tritt A."/>
            <person name="Barry K.W."/>
            <person name="Grigoriev I.V."/>
            <person name="Nagy L.G."/>
            <person name="Hibbett D."/>
            <person name="Henrissat B."/>
            <person name="Matheny P.B."/>
            <person name="Labbe J."/>
            <person name="Martin F.M."/>
        </authorList>
    </citation>
    <scope>NUCLEOTIDE SEQUENCE</scope>
    <source>
        <strain evidence="1">FP105234-sp</strain>
    </source>
</reference>
<organism evidence="1 2">
    <name type="scientific">Auriscalpium vulgare</name>
    <dbReference type="NCBI Taxonomy" id="40419"/>
    <lineage>
        <taxon>Eukaryota</taxon>
        <taxon>Fungi</taxon>
        <taxon>Dikarya</taxon>
        <taxon>Basidiomycota</taxon>
        <taxon>Agaricomycotina</taxon>
        <taxon>Agaricomycetes</taxon>
        <taxon>Russulales</taxon>
        <taxon>Auriscalpiaceae</taxon>
        <taxon>Auriscalpium</taxon>
    </lineage>
</organism>
<reference evidence="1" key="1">
    <citation type="submission" date="2021-02" db="EMBL/GenBank/DDBJ databases">
        <authorList>
            <consortium name="DOE Joint Genome Institute"/>
            <person name="Ahrendt S."/>
            <person name="Looney B.P."/>
            <person name="Miyauchi S."/>
            <person name="Morin E."/>
            <person name="Drula E."/>
            <person name="Courty P.E."/>
            <person name="Chicoki N."/>
            <person name="Fauchery L."/>
            <person name="Kohler A."/>
            <person name="Kuo A."/>
            <person name="Labutti K."/>
            <person name="Pangilinan J."/>
            <person name="Lipzen A."/>
            <person name="Riley R."/>
            <person name="Andreopoulos W."/>
            <person name="He G."/>
            <person name="Johnson J."/>
            <person name="Barry K.W."/>
            <person name="Grigoriev I.V."/>
            <person name="Nagy L."/>
            <person name="Hibbett D."/>
            <person name="Henrissat B."/>
            <person name="Matheny P.B."/>
            <person name="Labbe J."/>
            <person name="Martin F."/>
        </authorList>
    </citation>
    <scope>NUCLEOTIDE SEQUENCE</scope>
    <source>
        <strain evidence="1">FP105234-sp</strain>
    </source>
</reference>
<accession>A0ACB8SCD2</accession>
<proteinExistence type="predicted"/>
<sequence>MTTSSLTIKSHVSMSSGLTMPMLGLGVFRNDDCKPACRAALECGYTHIDSARLYRNEKQVGEAVRESKIPREELFITSKIYHVDRGLDGTLAEVNDSLQNFGFDYLDLYLIHSPIGGKAGRLATWQALLAAKKAGKIRTAGVSNYSPRHMEEIREAGLEMPAVNQVELHPFCQQKEIVAYCRDHGIVVQAYTPPVRGAFDDEVLQELSKKYNKDPAQILVRWSLQHSFVPLPKSAKPERVRSNAQVYDFEISKEDMSKLDALDKGKAGAITWNPIGAE</sequence>
<dbReference type="Proteomes" id="UP000814033">
    <property type="component" value="Unassembled WGS sequence"/>
</dbReference>
<protein>
    <submittedName>
        <fullName evidence="1">Aldo/keto reductase</fullName>
    </submittedName>
</protein>